<feature type="transmembrane region" description="Helical" evidence="6">
    <location>
        <begin position="60"/>
        <end position="92"/>
    </location>
</feature>
<reference evidence="7 8" key="1">
    <citation type="submission" date="2009-01" db="EMBL/GenBank/DDBJ databases">
        <title>Complete sequence of chromosome of Methylobacterium nodulans ORS 2060.</title>
        <authorList>
            <consortium name="US DOE Joint Genome Institute"/>
            <person name="Lucas S."/>
            <person name="Copeland A."/>
            <person name="Lapidus A."/>
            <person name="Glavina del Rio T."/>
            <person name="Dalin E."/>
            <person name="Tice H."/>
            <person name="Bruce D."/>
            <person name="Goodwin L."/>
            <person name="Pitluck S."/>
            <person name="Sims D."/>
            <person name="Brettin T."/>
            <person name="Detter J.C."/>
            <person name="Han C."/>
            <person name="Larimer F."/>
            <person name="Land M."/>
            <person name="Hauser L."/>
            <person name="Kyrpides N."/>
            <person name="Ivanova N."/>
            <person name="Marx C.J."/>
            <person name="Richardson P."/>
        </authorList>
    </citation>
    <scope>NUCLEOTIDE SEQUENCE [LARGE SCALE GENOMIC DNA]</scope>
    <source>
        <strain evidence="8">LMG 21967 / CNCM I-2342 / ORS 2060</strain>
    </source>
</reference>
<organism evidence="7 8">
    <name type="scientific">Methylobacterium nodulans (strain LMG 21967 / CNCM I-2342 / ORS 2060)</name>
    <dbReference type="NCBI Taxonomy" id="460265"/>
    <lineage>
        <taxon>Bacteria</taxon>
        <taxon>Pseudomonadati</taxon>
        <taxon>Pseudomonadota</taxon>
        <taxon>Alphaproteobacteria</taxon>
        <taxon>Hyphomicrobiales</taxon>
        <taxon>Methylobacteriaceae</taxon>
        <taxon>Methylobacterium</taxon>
    </lineage>
</organism>
<dbReference type="STRING" id="460265.Mnod_1210"/>
<evidence type="ECO:0000256" key="6">
    <source>
        <dbReference type="SAM" id="Phobius"/>
    </source>
</evidence>
<dbReference type="Pfam" id="PF02653">
    <property type="entry name" value="BPD_transp_2"/>
    <property type="match status" value="1"/>
</dbReference>
<evidence type="ECO:0000256" key="5">
    <source>
        <dbReference type="ARBA" id="ARBA00023136"/>
    </source>
</evidence>
<feature type="transmembrane region" description="Helical" evidence="6">
    <location>
        <begin position="181"/>
        <end position="200"/>
    </location>
</feature>
<name>B8IKK8_METNO</name>
<dbReference type="InterPro" id="IPR001851">
    <property type="entry name" value="ABC_transp_permease"/>
</dbReference>
<feature type="transmembrane region" description="Helical" evidence="6">
    <location>
        <begin position="267"/>
        <end position="292"/>
    </location>
</feature>
<feature type="transmembrane region" description="Helical" evidence="6">
    <location>
        <begin position="304"/>
        <end position="327"/>
    </location>
</feature>
<dbReference type="PANTHER" id="PTHR30482:SF17">
    <property type="entry name" value="ABC TRANSPORTER ATP-BINDING PROTEIN"/>
    <property type="match status" value="1"/>
</dbReference>
<sequence>MSGGTSLAGSAAPARPRRARGLSRPGAAMLLVLLAFALLPLAAQALGLPFLVVTATRMMIFGLAALSLDLVLGYGALVSFGHAAFVGIGAYAVGILDAHGIRDLAVQVPAALGACALFALVTGAISLRTRGVYFIMITLAFGQMAYFFMVSLASYGGDDGMALSRRSTLFGQPLLEGDLPLYYAVLALLAAALVCLRRVVGSRFGRVLRGTRDNALRMEAIGFDALPYRLTAYAIAGALAGLAGILLANQAEFVSPAYMSWQRSGELIVMVVLGGMGTLVGPVVGAAALIAVEEGLAHYSEHWRLGLGLILVLTVLLTRGGLAGLAARLTGGRP</sequence>
<feature type="transmembrane region" description="Helical" evidence="6">
    <location>
        <begin position="104"/>
        <end position="125"/>
    </location>
</feature>
<gene>
    <name evidence="7" type="ordered locus">Mnod_1210</name>
</gene>
<dbReference type="GO" id="GO:0015658">
    <property type="term" value="F:branched-chain amino acid transmembrane transporter activity"/>
    <property type="evidence" value="ECO:0007669"/>
    <property type="project" value="InterPro"/>
</dbReference>
<evidence type="ECO:0000256" key="3">
    <source>
        <dbReference type="ARBA" id="ARBA00022692"/>
    </source>
</evidence>
<feature type="transmembrane region" description="Helical" evidence="6">
    <location>
        <begin position="226"/>
        <end position="247"/>
    </location>
</feature>
<dbReference type="eggNOG" id="COG4177">
    <property type="taxonomic scope" value="Bacteria"/>
</dbReference>
<evidence type="ECO:0000313" key="8">
    <source>
        <dbReference type="Proteomes" id="UP000008207"/>
    </source>
</evidence>
<dbReference type="CDD" id="cd06581">
    <property type="entry name" value="TM_PBP1_LivM_like"/>
    <property type="match status" value="1"/>
</dbReference>
<dbReference type="RefSeq" id="WP_015927911.1">
    <property type="nucleotide sequence ID" value="NC_011894.1"/>
</dbReference>
<evidence type="ECO:0000256" key="2">
    <source>
        <dbReference type="ARBA" id="ARBA00022475"/>
    </source>
</evidence>
<dbReference type="PANTHER" id="PTHR30482">
    <property type="entry name" value="HIGH-AFFINITY BRANCHED-CHAIN AMINO ACID TRANSPORT SYSTEM PERMEASE"/>
    <property type="match status" value="1"/>
</dbReference>
<feature type="transmembrane region" description="Helical" evidence="6">
    <location>
        <begin position="132"/>
        <end position="155"/>
    </location>
</feature>
<feature type="transmembrane region" description="Helical" evidence="6">
    <location>
        <begin position="27"/>
        <end position="53"/>
    </location>
</feature>
<dbReference type="EMBL" id="CP001349">
    <property type="protein sequence ID" value="ACL56215.1"/>
    <property type="molecule type" value="Genomic_DNA"/>
</dbReference>
<dbReference type="Proteomes" id="UP000008207">
    <property type="component" value="Chromosome"/>
</dbReference>
<evidence type="ECO:0000313" key="7">
    <source>
        <dbReference type="EMBL" id="ACL56215.1"/>
    </source>
</evidence>
<keyword evidence="4 6" id="KW-1133">Transmembrane helix</keyword>
<protein>
    <submittedName>
        <fullName evidence="7">Inner-membrane translocator</fullName>
    </submittedName>
</protein>
<comment type="subcellular location">
    <subcellularLocation>
        <location evidence="1">Cell membrane</location>
        <topology evidence="1">Multi-pass membrane protein</topology>
    </subcellularLocation>
</comment>
<dbReference type="GO" id="GO:0005886">
    <property type="term" value="C:plasma membrane"/>
    <property type="evidence" value="ECO:0007669"/>
    <property type="project" value="UniProtKB-SubCell"/>
</dbReference>
<dbReference type="InterPro" id="IPR043428">
    <property type="entry name" value="LivM-like"/>
</dbReference>
<dbReference type="KEGG" id="mno:Mnod_1210"/>
<keyword evidence="5 6" id="KW-0472">Membrane</keyword>
<evidence type="ECO:0000256" key="1">
    <source>
        <dbReference type="ARBA" id="ARBA00004651"/>
    </source>
</evidence>
<evidence type="ECO:0000256" key="4">
    <source>
        <dbReference type="ARBA" id="ARBA00022989"/>
    </source>
</evidence>
<dbReference type="AlphaFoldDB" id="B8IKK8"/>
<keyword evidence="8" id="KW-1185">Reference proteome</keyword>
<keyword evidence="2" id="KW-1003">Cell membrane</keyword>
<accession>B8IKK8</accession>
<keyword evidence="3 6" id="KW-0812">Transmembrane</keyword>
<dbReference type="HOGENOM" id="CLU_031365_0_1_5"/>
<proteinExistence type="predicted"/>
<dbReference type="OrthoDB" id="9804361at2"/>